<sequence length="253" mass="27190">MSATPPAAITPDDSMRVAQLGRATLAIRPSHPWKGVLLAWDGEHITGLSPIALALSSAGTSHRPPLAEVYERGSDLVASFISTAPLTVRPEIYWRMSTDPETQAGGVELMLSIETWLLASDPRCNLLSDLPIGEVLTSGPDGEFRGLNPATTALIPERTAGLLCRPELHAGVSYLQLAQPADVAKAHLTRIDPSTTELLIGAHFSLDLFAESLEKGVIRRGRVQAWLIPRENDTLTAARLLKAFLDSPPPLTT</sequence>
<organism evidence="1 2">
    <name type="scientific">Pirellula staleyi (strain ATCC 27377 / DSM 6068 / ICPB 4128)</name>
    <name type="common">Pirella staleyi</name>
    <dbReference type="NCBI Taxonomy" id="530564"/>
    <lineage>
        <taxon>Bacteria</taxon>
        <taxon>Pseudomonadati</taxon>
        <taxon>Planctomycetota</taxon>
        <taxon>Planctomycetia</taxon>
        <taxon>Pirellulales</taxon>
        <taxon>Pirellulaceae</taxon>
        <taxon>Pirellula</taxon>
    </lineage>
</organism>
<reference evidence="1 2" key="1">
    <citation type="journal article" date="2009" name="Stand. Genomic Sci.">
        <title>Complete genome sequence of Pirellula staleyi type strain (ATCC 27377).</title>
        <authorList>
            <person name="Clum A."/>
            <person name="Tindall B.J."/>
            <person name="Sikorski J."/>
            <person name="Ivanova N."/>
            <person name="Mavrommatis K."/>
            <person name="Lucas S."/>
            <person name="Glavina del Rio T."/>
            <person name="Nolan M."/>
            <person name="Chen F."/>
            <person name="Tice H."/>
            <person name="Pitluck S."/>
            <person name="Cheng J.F."/>
            <person name="Chertkov O."/>
            <person name="Brettin T."/>
            <person name="Han C."/>
            <person name="Detter J.C."/>
            <person name="Kuske C."/>
            <person name="Bruce D."/>
            <person name="Goodwin L."/>
            <person name="Ovchinikova G."/>
            <person name="Pati A."/>
            <person name="Mikhailova N."/>
            <person name="Chen A."/>
            <person name="Palaniappan K."/>
            <person name="Land M."/>
            <person name="Hauser L."/>
            <person name="Chang Y.J."/>
            <person name="Jeffries C.D."/>
            <person name="Chain P."/>
            <person name="Rohde M."/>
            <person name="Goker M."/>
            <person name="Bristow J."/>
            <person name="Eisen J.A."/>
            <person name="Markowitz V."/>
            <person name="Hugenholtz P."/>
            <person name="Kyrpides N.C."/>
            <person name="Klenk H.P."/>
            <person name="Lapidus A."/>
        </authorList>
    </citation>
    <scope>NUCLEOTIDE SEQUENCE [LARGE SCALE GENOMIC DNA]</scope>
    <source>
        <strain evidence="2">ATCC 27377 / DSM 6068 / ICPB 4128</strain>
    </source>
</reference>
<dbReference type="STRING" id="530564.Psta_2827"/>
<dbReference type="KEGG" id="psl:Psta_2827"/>
<dbReference type="AlphaFoldDB" id="D2R7R7"/>
<evidence type="ECO:0000313" key="2">
    <source>
        <dbReference type="Proteomes" id="UP000001887"/>
    </source>
</evidence>
<proteinExistence type="predicted"/>
<dbReference type="Proteomes" id="UP000001887">
    <property type="component" value="Chromosome"/>
</dbReference>
<gene>
    <name evidence="1" type="ordered locus">Psta_2827</name>
</gene>
<keyword evidence="2" id="KW-1185">Reference proteome</keyword>
<dbReference type="OrthoDB" id="261242at2"/>
<evidence type="ECO:0000313" key="1">
    <source>
        <dbReference type="EMBL" id="ADB17493.1"/>
    </source>
</evidence>
<dbReference type="EMBL" id="CP001848">
    <property type="protein sequence ID" value="ADB17493.1"/>
    <property type="molecule type" value="Genomic_DNA"/>
</dbReference>
<name>D2R7R7_PIRSD</name>
<accession>D2R7R7</accession>
<dbReference type="HOGENOM" id="CLU_1097758_0_0_0"/>
<protein>
    <submittedName>
        <fullName evidence="1">Uncharacterized protein</fullName>
    </submittedName>
</protein>